<reference evidence="4" key="1">
    <citation type="submission" date="2022-05" db="EMBL/GenBank/DDBJ databases">
        <authorList>
            <person name="Tuo L."/>
        </authorList>
    </citation>
    <scope>NUCLEOTIDE SEQUENCE</scope>
    <source>
        <strain evidence="4">BSK12Z-4</strain>
    </source>
</reference>
<feature type="transmembrane region" description="Helical" evidence="2">
    <location>
        <begin position="291"/>
        <end position="309"/>
    </location>
</feature>
<feature type="region of interest" description="Disordered" evidence="1">
    <location>
        <begin position="356"/>
        <end position="378"/>
    </location>
</feature>
<feature type="compositionally biased region" description="Polar residues" evidence="1">
    <location>
        <begin position="368"/>
        <end position="378"/>
    </location>
</feature>
<gene>
    <name evidence="4" type="ORF">M8330_03550</name>
</gene>
<comment type="caution">
    <text evidence="4">The sequence shown here is derived from an EMBL/GenBank/DDBJ whole genome shotgun (WGS) entry which is preliminary data.</text>
</comment>
<accession>A0A9X2IDL0</accession>
<keyword evidence="5" id="KW-1185">Reference proteome</keyword>
<dbReference type="InterPro" id="IPR052734">
    <property type="entry name" value="Nod_factor_acetyltransferase"/>
</dbReference>
<dbReference type="Proteomes" id="UP001139485">
    <property type="component" value="Unassembled WGS sequence"/>
</dbReference>
<dbReference type="Pfam" id="PF01757">
    <property type="entry name" value="Acyl_transf_3"/>
    <property type="match status" value="1"/>
</dbReference>
<feature type="domain" description="Acyltransferase 3" evidence="3">
    <location>
        <begin position="6"/>
        <end position="309"/>
    </location>
</feature>
<dbReference type="PANTHER" id="PTHR37312:SF1">
    <property type="entry name" value="MEMBRANE-BOUND ACYLTRANSFERASE YKRP-RELATED"/>
    <property type="match status" value="1"/>
</dbReference>
<feature type="transmembrane region" description="Helical" evidence="2">
    <location>
        <begin position="108"/>
        <end position="124"/>
    </location>
</feature>
<keyword evidence="2" id="KW-0472">Membrane</keyword>
<sequence>MGARDPWFDNAKMALVTLVVIGHSWVLLPDSALRDSAYVWLYAWHMPAFVVITGYLSRSFAWTGPRLWSLVRTVAVAYVLFEAAMSMFRTFVGGEQLEEIWSDPHWPMWFLVALFVWRLATPLFTAMPAPVALTVAVALSLTGGLWAGSVLDLSRVFGFLPFFVLGLHLRPGAWERLHAPAARVLGVAALLAVGAVTVLTDLVPASDWFYYSHTYAELDVTAGAGVALRSLALVLGVLGGAGFLALVPRRAGWWTAMGSASLVVYLFHGFFVKGALYAGWGGALEDVGATAALGLTTLAALGVALLLAWPPVARVLADVADPLGWAGRRVGAAHAVVSTPEPAETVQQVVLVDEHGKAAETGGDPDRTGSSLTGPGAH</sequence>
<feature type="transmembrane region" description="Helical" evidence="2">
    <location>
        <begin position="69"/>
        <end position="88"/>
    </location>
</feature>
<name>A0A9X2IDL0_9ACTN</name>
<evidence type="ECO:0000256" key="1">
    <source>
        <dbReference type="SAM" id="MobiDB-lite"/>
    </source>
</evidence>
<evidence type="ECO:0000259" key="3">
    <source>
        <dbReference type="Pfam" id="PF01757"/>
    </source>
</evidence>
<dbReference type="PANTHER" id="PTHR37312">
    <property type="entry name" value="MEMBRANE-BOUND ACYLTRANSFERASE YKRP-RELATED"/>
    <property type="match status" value="1"/>
</dbReference>
<feature type="transmembrane region" description="Helical" evidence="2">
    <location>
        <begin position="153"/>
        <end position="169"/>
    </location>
</feature>
<feature type="transmembrane region" description="Helical" evidence="2">
    <location>
        <begin position="253"/>
        <end position="271"/>
    </location>
</feature>
<feature type="transmembrane region" description="Helical" evidence="2">
    <location>
        <begin position="39"/>
        <end position="57"/>
    </location>
</feature>
<feature type="transmembrane region" description="Helical" evidence="2">
    <location>
        <begin position="181"/>
        <end position="200"/>
    </location>
</feature>
<evidence type="ECO:0000313" key="4">
    <source>
        <dbReference type="EMBL" id="MCM0619372.1"/>
    </source>
</evidence>
<dbReference type="InterPro" id="IPR002656">
    <property type="entry name" value="Acyl_transf_3_dom"/>
</dbReference>
<protein>
    <recommendedName>
        <fullName evidence="3">Acyltransferase 3 domain-containing protein</fullName>
    </recommendedName>
</protein>
<feature type="transmembrane region" description="Helical" evidence="2">
    <location>
        <begin position="131"/>
        <end position="147"/>
    </location>
</feature>
<dbReference type="GO" id="GO:0016747">
    <property type="term" value="F:acyltransferase activity, transferring groups other than amino-acyl groups"/>
    <property type="evidence" value="ECO:0007669"/>
    <property type="project" value="InterPro"/>
</dbReference>
<evidence type="ECO:0000256" key="2">
    <source>
        <dbReference type="SAM" id="Phobius"/>
    </source>
</evidence>
<evidence type="ECO:0000313" key="5">
    <source>
        <dbReference type="Proteomes" id="UP001139485"/>
    </source>
</evidence>
<keyword evidence="2" id="KW-1133">Transmembrane helix</keyword>
<proteinExistence type="predicted"/>
<dbReference type="AlphaFoldDB" id="A0A9X2IDL0"/>
<feature type="transmembrane region" description="Helical" evidence="2">
    <location>
        <begin position="220"/>
        <end position="246"/>
    </location>
</feature>
<dbReference type="EMBL" id="JAMOIL010000002">
    <property type="protein sequence ID" value="MCM0619372.1"/>
    <property type="molecule type" value="Genomic_DNA"/>
</dbReference>
<keyword evidence="2" id="KW-0812">Transmembrane</keyword>
<organism evidence="4 5">
    <name type="scientific">Nocardioides bruguierae</name>
    <dbReference type="NCBI Taxonomy" id="2945102"/>
    <lineage>
        <taxon>Bacteria</taxon>
        <taxon>Bacillati</taxon>
        <taxon>Actinomycetota</taxon>
        <taxon>Actinomycetes</taxon>
        <taxon>Propionibacteriales</taxon>
        <taxon>Nocardioidaceae</taxon>
        <taxon>Nocardioides</taxon>
    </lineage>
</organism>
<feature type="transmembrane region" description="Helical" evidence="2">
    <location>
        <begin position="7"/>
        <end position="27"/>
    </location>
</feature>
<dbReference type="RefSeq" id="WP_250826208.1">
    <property type="nucleotide sequence ID" value="NZ_JAMOIL010000002.1"/>
</dbReference>